<protein>
    <submittedName>
        <fullName evidence="2">Uncharacterized protein</fullName>
    </submittedName>
</protein>
<organism evidence="2">
    <name type="scientific">Rhizopus microsporus var. microsporus</name>
    <dbReference type="NCBI Taxonomy" id="86635"/>
    <lineage>
        <taxon>Eukaryota</taxon>
        <taxon>Fungi</taxon>
        <taxon>Fungi incertae sedis</taxon>
        <taxon>Mucoromycota</taxon>
        <taxon>Mucoromycotina</taxon>
        <taxon>Mucoromycetes</taxon>
        <taxon>Mucorales</taxon>
        <taxon>Mucorineae</taxon>
        <taxon>Rhizopodaceae</taxon>
        <taxon>Rhizopus</taxon>
    </lineage>
</organism>
<evidence type="ECO:0000256" key="1">
    <source>
        <dbReference type="SAM" id="MobiDB-lite"/>
    </source>
</evidence>
<proteinExistence type="predicted"/>
<dbReference type="VEuPathDB" id="FungiDB:BCV72DRAFT_215372"/>
<accession>A0A1X0QRI4</accession>
<name>A0A1X0QRI4_RHIZD</name>
<gene>
    <name evidence="2" type="ORF">BCV72DRAFT_215372</name>
</gene>
<reference evidence="2" key="1">
    <citation type="journal article" date="2016" name="Proc. Natl. Acad. Sci. U.S.A.">
        <title>Lipid metabolic changes in an early divergent fungus govern the establishment of a mutualistic symbiosis with endobacteria.</title>
        <authorList>
            <person name="Lastovetsky O.A."/>
            <person name="Gaspar M.L."/>
            <person name="Mondo S.J."/>
            <person name="LaButti K.M."/>
            <person name="Sandor L."/>
            <person name="Grigoriev I.V."/>
            <person name="Henry S.A."/>
            <person name="Pawlowska T.E."/>
        </authorList>
    </citation>
    <scope>NUCLEOTIDE SEQUENCE [LARGE SCALE GENOMIC DNA]</scope>
    <source>
        <strain evidence="2">ATCC 52814</strain>
    </source>
</reference>
<dbReference type="AlphaFoldDB" id="A0A1X0QRI4"/>
<evidence type="ECO:0000313" key="2">
    <source>
        <dbReference type="EMBL" id="ORE02373.1"/>
    </source>
</evidence>
<feature type="region of interest" description="Disordered" evidence="1">
    <location>
        <begin position="23"/>
        <end position="42"/>
    </location>
</feature>
<sequence>YIKDGISYSGRLKRKYEAALHEKGHHEESVTPIKEPPDIPSSSTCTVDTSAMQFVEAYIEKNNDRSIDWRHCFNTGVKQGFIKKYATKENLRVVYSRYKKRK</sequence>
<feature type="non-terminal residue" evidence="2">
    <location>
        <position position="1"/>
    </location>
</feature>
<dbReference type="OrthoDB" id="10314391at2759"/>
<dbReference type="Proteomes" id="UP000242414">
    <property type="component" value="Unassembled WGS sequence"/>
</dbReference>
<dbReference type="EMBL" id="KV922054">
    <property type="protein sequence ID" value="ORE02373.1"/>
    <property type="molecule type" value="Genomic_DNA"/>
</dbReference>